<feature type="transmembrane region" description="Helical" evidence="1">
    <location>
        <begin position="12"/>
        <end position="32"/>
    </location>
</feature>
<protein>
    <submittedName>
        <fullName evidence="2">Uncharacterized protein</fullName>
    </submittedName>
</protein>
<evidence type="ECO:0000313" key="2">
    <source>
        <dbReference type="EMBL" id="OGG71745.1"/>
    </source>
</evidence>
<gene>
    <name evidence="2" type="ORF">A3A35_01965</name>
</gene>
<feature type="transmembrane region" description="Helical" evidence="1">
    <location>
        <begin position="44"/>
        <end position="62"/>
    </location>
</feature>
<name>A0A1F6EDI5_9BACT</name>
<proteinExistence type="predicted"/>
<accession>A0A1F6EDI5</accession>
<dbReference type="Proteomes" id="UP000179115">
    <property type="component" value="Unassembled WGS sequence"/>
</dbReference>
<sequence length="72" mass="8235">MRNETLTLSYFTRNMGIIIGLVLIWRGIWYVLDAFDMAFLGGSHIWTALGGIIIGLLILYLPDHDLKEIQKL</sequence>
<dbReference type="EMBL" id="MFLV01000010">
    <property type="protein sequence ID" value="OGG71745.1"/>
    <property type="molecule type" value="Genomic_DNA"/>
</dbReference>
<keyword evidence="1" id="KW-0812">Transmembrane</keyword>
<reference evidence="2 3" key="1">
    <citation type="journal article" date="2016" name="Nat. Commun.">
        <title>Thousands of microbial genomes shed light on interconnected biogeochemical processes in an aquifer system.</title>
        <authorList>
            <person name="Anantharaman K."/>
            <person name="Brown C.T."/>
            <person name="Hug L.A."/>
            <person name="Sharon I."/>
            <person name="Castelle C.J."/>
            <person name="Probst A.J."/>
            <person name="Thomas B.C."/>
            <person name="Singh A."/>
            <person name="Wilkins M.J."/>
            <person name="Karaoz U."/>
            <person name="Brodie E.L."/>
            <person name="Williams K.H."/>
            <person name="Hubbard S.S."/>
            <person name="Banfield J.F."/>
        </authorList>
    </citation>
    <scope>NUCLEOTIDE SEQUENCE [LARGE SCALE GENOMIC DNA]</scope>
</reference>
<keyword evidence="1" id="KW-0472">Membrane</keyword>
<comment type="caution">
    <text evidence="2">The sequence shown here is derived from an EMBL/GenBank/DDBJ whole genome shotgun (WGS) entry which is preliminary data.</text>
</comment>
<evidence type="ECO:0000256" key="1">
    <source>
        <dbReference type="SAM" id="Phobius"/>
    </source>
</evidence>
<keyword evidence="1" id="KW-1133">Transmembrane helix</keyword>
<organism evidence="2 3">
    <name type="scientific">Candidatus Kaiserbacteria bacterium RIFCSPLOWO2_01_FULL_51_21</name>
    <dbReference type="NCBI Taxonomy" id="1798508"/>
    <lineage>
        <taxon>Bacteria</taxon>
        <taxon>Candidatus Kaiseribacteriota</taxon>
    </lineage>
</organism>
<dbReference type="AlphaFoldDB" id="A0A1F6EDI5"/>
<evidence type="ECO:0000313" key="3">
    <source>
        <dbReference type="Proteomes" id="UP000179115"/>
    </source>
</evidence>
<dbReference type="STRING" id="1798508.A3A35_01965"/>